<organism evidence="5 6">
    <name type="scientific">Candidatus Thiomargarita nelsonii</name>
    <dbReference type="NCBI Taxonomy" id="1003181"/>
    <lineage>
        <taxon>Bacteria</taxon>
        <taxon>Pseudomonadati</taxon>
        <taxon>Pseudomonadota</taxon>
        <taxon>Gammaproteobacteria</taxon>
        <taxon>Thiotrichales</taxon>
        <taxon>Thiotrichaceae</taxon>
        <taxon>Thiomargarita</taxon>
    </lineage>
</organism>
<dbReference type="Pfam" id="PF13087">
    <property type="entry name" value="AAA_12"/>
    <property type="match status" value="1"/>
</dbReference>
<protein>
    <recommendedName>
        <fullName evidence="7">RAP domain-containing protein</fullName>
    </recommendedName>
</protein>
<evidence type="ECO:0000256" key="1">
    <source>
        <dbReference type="SAM" id="Coils"/>
    </source>
</evidence>
<dbReference type="EMBL" id="JSZA02000029">
    <property type="protein sequence ID" value="KHD06107.1"/>
    <property type="molecule type" value="Genomic_DNA"/>
</dbReference>
<dbReference type="InterPro" id="IPR041679">
    <property type="entry name" value="DNA2/NAM7-like_C"/>
</dbReference>
<feature type="domain" description="DNA2/NAM7 helicase helicase" evidence="2">
    <location>
        <begin position="1142"/>
        <end position="1181"/>
    </location>
</feature>
<dbReference type="Gene3D" id="3.40.50.300">
    <property type="entry name" value="P-loop containing nucleotide triphosphate hydrolases"/>
    <property type="match status" value="3"/>
</dbReference>
<dbReference type="Pfam" id="PF13195">
    <property type="entry name" value="DUF4011"/>
    <property type="match status" value="1"/>
</dbReference>
<dbReference type="Pfam" id="PF13086">
    <property type="entry name" value="AAA_11"/>
    <property type="match status" value="2"/>
</dbReference>
<evidence type="ECO:0000259" key="3">
    <source>
        <dbReference type="Pfam" id="PF13087"/>
    </source>
</evidence>
<dbReference type="InterPro" id="IPR027417">
    <property type="entry name" value="P-loop_NTPase"/>
</dbReference>
<dbReference type="Pfam" id="PF18741">
    <property type="entry name" value="MTES_1575"/>
    <property type="match status" value="1"/>
</dbReference>
<dbReference type="InterPro" id="IPR025103">
    <property type="entry name" value="DUF4011"/>
</dbReference>
<gene>
    <name evidence="5" type="ORF">PN36_09515</name>
</gene>
<name>A0A0A6P6Q6_9GAMM</name>
<dbReference type="InterPro" id="IPR011335">
    <property type="entry name" value="Restrct_endonuc-II-like"/>
</dbReference>
<dbReference type="SUPFAM" id="SSF52980">
    <property type="entry name" value="Restriction endonuclease-like"/>
    <property type="match status" value="1"/>
</dbReference>
<accession>A0A0A6P6Q6</accession>
<evidence type="ECO:0000259" key="4">
    <source>
        <dbReference type="Pfam" id="PF18741"/>
    </source>
</evidence>
<evidence type="ECO:0000259" key="2">
    <source>
        <dbReference type="Pfam" id="PF13086"/>
    </source>
</evidence>
<dbReference type="PANTHER" id="PTHR10887:SF495">
    <property type="entry name" value="HELICASE SENATAXIN ISOFORM X1-RELATED"/>
    <property type="match status" value="1"/>
</dbReference>
<dbReference type="InterPro" id="IPR047187">
    <property type="entry name" value="SF1_C_Upf1"/>
</dbReference>
<dbReference type="FunFam" id="3.40.960.10:FF:000002">
    <property type="entry name" value="DNA helicase related protein"/>
    <property type="match status" value="1"/>
</dbReference>
<proteinExistence type="predicted"/>
<keyword evidence="6" id="KW-1185">Reference proteome</keyword>
<comment type="caution">
    <text evidence="5">The sequence shown here is derived from an EMBL/GenBank/DDBJ whole genome shotgun (WGS) entry which is preliminary data.</text>
</comment>
<dbReference type="Gene3D" id="3.40.960.10">
    <property type="entry name" value="VSR Endonuclease"/>
    <property type="match status" value="1"/>
</dbReference>
<dbReference type="PANTHER" id="PTHR10887">
    <property type="entry name" value="DNA2/NAM7 HELICASE FAMILY"/>
    <property type="match status" value="1"/>
</dbReference>
<feature type="domain" description="Restriction endonuclease type II-like" evidence="4">
    <location>
        <begin position="1433"/>
        <end position="1528"/>
    </location>
</feature>
<feature type="domain" description="DNA2/NAM7 helicase helicase" evidence="2">
    <location>
        <begin position="256"/>
        <end position="367"/>
    </location>
</feature>
<sequence length="1552" mass="178609">MTITQQSLYAIRQHLLDISKRNQLLNYKEKARTVHVVNTPLETIFKTLVQDGKSMNFIAQPEDKSKETPLQTAHHEENLQRRCKKLAQLARSAIEETGSNLLYLAAGFLEWYDENVPLKAPLILIPVKLERTHLHHYALSYRDEDIETNFSLAEKLAKDFNWILPSYENQPENYLAQVAEVAQEMPRWQVLPDIRLDLFIFTKLLMYKDLNNFTDNINLKQILGGIDIMAQSERIDDGIIDTHPLADKTPLILDADSSQHAVIMDALWQRKNIVIEGPPGTGKSQTITNLIAAALSQGQSVLFVAEKKAALDVVRSRLEQVGLGEFCLALHSHKTQKAELQDDLKKRLNQEYRNVSQIELSQQKKQLLAYSQLMNRFVGPNRIYEIFWVVERLRGELERLRFDVQIPKTHTEFNHKVNKLTELSQLYESLSDEVIQHWQGFKPTNIWPGDEETIGHLLSTLFLETQRYQAYFVVLIEETKIPLTPTLAALQSLAQIEAAQIPPIPTPFNSWAALKFLDKQAIEKFRQFQTAQQEYLQLLNQATKFLGHGRYLVNFLQQIIHTTGKLDHLGFGNESPDELMLFVKSVDKLDQELQSLLNNPESVEHFLQFLKLRELAEQAPQDLVLHKHPEHALDASSVIFQHARQTFSDLEQQWAAQKNDFLLSKLPTSEKLANLADELRKYQGNWFAFLSADYRRTLRTVKSFTLNSANLIKKLERLKALKRQTEQATQRAQYQKVFGPLFIGLETDWALLEQLIEWAQNLVQVLGEEKAQALLATQTDPRGHLLKTTAVMYEQWLRVTKAAEQLNVPVDSHLLVNEFVDKLFERRRLVSQLASTLLQQLPHLSDRHVISIHSAVQNLLSAWHIRDNNDKNPFLKELFGQSNYRGIETDTTALSAIADWISQLQSVAQLPSPLLHWLISEEPDVRLSIFQNLLDKNQAYLNLFSELSRQFGENQQWFEQSTLEQIATRAQNCKTSVNGLLNLATFYRLKQEVDEMGLEKLTDAIITRQIQPSQAPLYFEYAFYQGMARNLIREHPILANFTRSGYENIRQRFAELDKKRLKITRQQIAYQVAQRSIPQGNGTGRVSTFTEKCLIVHELNKKRRHIPIRQLVRRASQALQALKPCFMMSPLSVAQYLVPGQIEFDLLIMDEASQVRPEDALGAIARCQQIVIVGDPKQLPPSQFFERLVNEEDEDTIFDGQESILDIALSTSYQRGRLRWHYRSEHESLIAFSNHHFYDDELVVFPAPQTQAHGVHLNYVENATYFKGRNLKEAEAVAAAVKAHFKNTPHLSLGVATFNSQQQELIAELLDSWREARTSEESAEPFFIKNLENVQGDERDVIFVSSTYGPDPDTGRVFQRFGPISRDMGWRRLNVIFSRAKKRLELFTSMRSSEIQIKKDSKRGVQILKKYLEYAESGSDANKVSDKKANSDFEIVISKILEKEGYKTEPQVGVAGFRIDIGVCHPDKPNEYILGIEYDGVNYHSAKSVRDRDRLRQEILERKGWKIHRIWSVDWFKNREAEIERLLEVVQGTDCLAHSHKGNHKGLPLHGP</sequence>
<keyword evidence="1" id="KW-0175">Coiled coil</keyword>
<evidence type="ECO:0000313" key="5">
    <source>
        <dbReference type="EMBL" id="KHD06107.1"/>
    </source>
</evidence>
<dbReference type="InterPro" id="IPR041677">
    <property type="entry name" value="DNA2/NAM7_AAA_11"/>
</dbReference>
<dbReference type="Proteomes" id="UP000030428">
    <property type="component" value="Unassembled WGS sequence"/>
</dbReference>
<dbReference type="InterPro" id="IPR045055">
    <property type="entry name" value="DNA2/NAM7-like"/>
</dbReference>
<feature type="coiled-coil region" evidence="1">
    <location>
        <begin position="708"/>
        <end position="735"/>
    </location>
</feature>
<evidence type="ECO:0008006" key="7">
    <source>
        <dbReference type="Google" id="ProtNLM"/>
    </source>
</evidence>
<dbReference type="GO" id="GO:0004386">
    <property type="term" value="F:helicase activity"/>
    <property type="evidence" value="ECO:0007669"/>
    <property type="project" value="InterPro"/>
</dbReference>
<evidence type="ECO:0000313" key="6">
    <source>
        <dbReference type="Proteomes" id="UP000030428"/>
    </source>
</evidence>
<dbReference type="CDD" id="cd18808">
    <property type="entry name" value="SF1_C_Upf1"/>
    <property type="match status" value="1"/>
</dbReference>
<feature type="domain" description="DNA2/NAM7 helicase-like C-terminal" evidence="3">
    <location>
        <begin position="1216"/>
        <end position="1386"/>
    </location>
</feature>
<dbReference type="SUPFAM" id="SSF52540">
    <property type="entry name" value="P-loop containing nucleoside triphosphate hydrolases"/>
    <property type="match status" value="1"/>
</dbReference>
<dbReference type="InterPro" id="IPR049468">
    <property type="entry name" value="Restrct_endonuc-II-like_dom"/>
</dbReference>
<reference evidence="5 6" key="1">
    <citation type="journal article" date="2016" name="Front. Microbiol.">
        <title>Single-Cell (Meta-)Genomics of a Dimorphic Candidatus Thiomargarita nelsonii Reveals Genomic Plasticity.</title>
        <authorList>
            <person name="Flood B.E."/>
            <person name="Fliss P."/>
            <person name="Jones D.S."/>
            <person name="Dick G.J."/>
            <person name="Jain S."/>
            <person name="Kaster A.K."/>
            <person name="Winkel M."/>
            <person name="Mussmann M."/>
            <person name="Bailey J."/>
        </authorList>
    </citation>
    <scope>NUCLEOTIDE SEQUENCE [LARGE SCALE GENOMIC DNA]</scope>
    <source>
        <strain evidence="5">Hydrate Ridge</strain>
    </source>
</reference>